<reference evidence="17 18" key="1">
    <citation type="journal article" date="2019" name="Genome Biol. Evol.">
        <title>The Rhododendron genome and chromosomal organization provide insight into shared whole-genome duplications across the heath family (Ericaceae).</title>
        <authorList>
            <person name="Soza V.L."/>
            <person name="Lindsley D."/>
            <person name="Waalkes A."/>
            <person name="Ramage E."/>
            <person name="Patwardhan R.P."/>
            <person name="Burton J.N."/>
            <person name="Adey A."/>
            <person name="Kumar A."/>
            <person name="Qiu R."/>
            <person name="Shendure J."/>
            <person name="Hall B."/>
        </authorList>
    </citation>
    <scope>NUCLEOTIDE SEQUENCE [LARGE SCALE GENOMIC DNA]</scope>
    <source>
        <strain evidence="17">RSF 1966-606</strain>
    </source>
</reference>
<dbReference type="OrthoDB" id="428525at2759"/>
<evidence type="ECO:0000256" key="6">
    <source>
        <dbReference type="ARBA" id="ARBA00022882"/>
    </source>
</evidence>
<keyword evidence="5" id="KW-0677">Repeat</keyword>
<dbReference type="GO" id="GO:0034707">
    <property type="term" value="C:chloride channel complex"/>
    <property type="evidence" value="ECO:0007669"/>
    <property type="project" value="UniProtKB-KW"/>
</dbReference>
<feature type="transmembrane region" description="Helical" evidence="14">
    <location>
        <begin position="839"/>
        <end position="863"/>
    </location>
</feature>
<keyword evidence="6" id="KW-0851">Voltage-gated channel</keyword>
<evidence type="ECO:0000256" key="7">
    <source>
        <dbReference type="ARBA" id="ARBA00022989"/>
    </source>
</evidence>
<keyword evidence="9 13" id="KW-0129">CBS domain</keyword>
<dbReference type="InterPro" id="IPR036915">
    <property type="entry name" value="Cyclin-like_sf"/>
</dbReference>
<dbReference type="InterPro" id="IPR014743">
    <property type="entry name" value="Cl-channel_core"/>
</dbReference>
<dbReference type="SUPFAM" id="SSF81340">
    <property type="entry name" value="Clc chloride channel"/>
    <property type="match status" value="1"/>
</dbReference>
<dbReference type="SUPFAM" id="SSF54631">
    <property type="entry name" value="CBS-domain pair"/>
    <property type="match status" value="1"/>
</dbReference>
<protein>
    <recommendedName>
        <fullName evidence="14">Chloride channel protein</fullName>
    </recommendedName>
</protein>
<keyword evidence="18" id="KW-1185">Reference proteome</keyword>
<dbReference type="Gene3D" id="1.10.472.10">
    <property type="entry name" value="Cyclin-like"/>
    <property type="match status" value="3"/>
</dbReference>
<dbReference type="Gene3D" id="3.10.580.10">
    <property type="entry name" value="CBS-domain"/>
    <property type="match status" value="1"/>
</dbReference>
<evidence type="ECO:0000256" key="15">
    <source>
        <dbReference type="SAM" id="MobiDB-lite"/>
    </source>
</evidence>
<evidence type="ECO:0000256" key="11">
    <source>
        <dbReference type="ARBA" id="ARBA00023173"/>
    </source>
</evidence>
<dbReference type="Proteomes" id="UP000428333">
    <property type="component" value="Linkage Group LG09"/>
</dbReference>
<evidence type="ECO:0000256" key="8">
    <source>
        <dbReference type="ARBA" id="ARBA00023065"/>
    </source>
</evidence>
<evidence type="ECO:0000256" key="1">
    <source>
        <dbReference type="ARBA" id="ARBA00004141"/>
    </source>
</evidence>
<evidence type="ECO:0000256" key="2">
    <source>
        <dbReference type="ARBA" id="ARBA00009476"/>
    </source>
</evidence>
<feature type="transmembrane region" description="Helical" evidence="14">
    <location>
        <begin position="423"/>
        <end position="442"/>
    </location>
</feature>
<dbReference type="CDD" id="cd04591">
    <property type="entry name" value="CBS_pair_voltage-gated_CLC_euk_bac"/>
    <property type="match status" value="1"/>
</dbReference>
<keyword evidence="7 14" id="KW-1133">Transmembrane helix</keyword>
<name>A0A6A4L6C5_9ERIC</name>
<dbReference type="Gene3D" id="1.10.3080.10">
    <property type="entry name" value="Clc chloride channel"/>
    <property type="match status" value="1"/>
</dbReference>
<evidence type="ECO:0000256" key="3">
    <source>
        <dbReference type="ARBA" id="ARBA00022448"/>
    </source>
</evidence>
<comment type="caution">
    <text evidence="17">The sequence shown here is derived from an EMBL/GenBank/DDBJ whole genome shotgun (WGS) entry which is preliminary data.</text>
</comment>
<evidence type="ECO:0000256" key="12">
    <source>
        <dbReference type="ARBA" id="ARBA00023214"/>
    </source>
</evidence>
<keyword evidence="3 14" id="KW-0813">Transport</keyword>
<evidence type="ECO:0000313" key="17">
    <source>
        <dbReference type="EMBL" id="KAE9453155.1"/>
    </source>
</evidence>
<evidence type="ECO:0000256" key="13">
    <source>
        <dbReference type="PROSITE-ProRule" id="PRU00703"/>
    </source>
</evidence>
<dbReference type="EMBL" id="QEFC01002305">
    <property type="protein sequence ID" value="KAE9453155.1"/>
    <property type="molecule type" value="Genomic_DNA"/>
</dbReference>
<keyword evidence="6" id="KW-0407">Ion channel</keyword>
<evidence type="ECO:0000313" key="18">
    <source>
        <dbReference type="Proteomes" id="UP000428333"/>
    </source>
</evidence>
<dbReference type="InterPro" id="IPR000644">
    <property type="entry name" value="CBS_dom"/>
</dbReference>
<evidence type="ECO:0000259" key="16">
    <source>
        <dbReference type="PROSITE" id="PS51371"/>
    </source>
</evidence>
<dbReference type="SMART" id="SM00116">
    <property type="entry name" value="CBS"/>
    <property type="match status" value="2"/>
</dbReference>
<dbReference type="PANTHER" id="PTHR11689:SF136">
    <property type="entry name" value="H(+)_CL(-) EXCHANGE TRANSPORTER 7"/>
    <property type="match status" value="1"/>
</dbReference>
<feature type="transmembrane region" description="Helical" evidence="14">
    <location>
        <begin position="556"/>
        <end position="578"/>
    </location>
</feature>
<feature type="transmembrane region" description="Helical" evidence="14">
    <location>
        <begin position="463"/>
        <end position="485"/>
    </location>
</feature>
<keyword evidence="4 14" id="KW-0812">Transmembrane</keyword>
<dbReference type="SUPFAM" id="SSF47954">
    <property type="entry name" value="Cyclin-like"/>
    <property type="match status" value="2"/>
</dbReference>
<sequence length="1147" mass="127932">MSRGRTYHSQGGPYLGGCRFSVNGNHSTVSSTENFSGYNSDRNWLRKDNSFHDYSRQLKEYNYPPHYVNPDTAPSLKRRKFSSSTWENSGEDYRPKAYNNGISTHDINFVLPAPSRPDANAYTSTAGKRDRSEFEVDEVIFLSRDDIERCSPSRKDGIDVLHETYLRYSYCAFLQNLGSRLDLPQTTVGTAMVLCHRFFVRRSHACHDRYGWFELYRERVIEAEQLILTTLDFELNVQHPYVPLTSILDKLGLSKSVLVNLALHLISEGLLSHQSRVSVMSLDRWSVFLSTYIDISKEVSTLAIGRPSRRFLDIISPGLLLVSWLRSSLWLQFKPHQIAAGAAYLAAKYLNMDLASCPNIWMEFQTPPFILEGIMLSNQFQNGIETAKLAWARLPSTEDGEGDEVVGALRGKLYVGYYVGVKWFFALLIGVGTGLAAVFINISVENFAGWKFSLTFSVIQKSYVAGFLLYILINLVLVFSSAFIITNFAPAAAGSGIPEIKGYLNGVDTHGILLFRTLIGKVELHFLEFLIFGSIGSVGGGLALGKEGPLVHTGACIASLLGQVTCGCAAGVAAAFRAPVGGVLFALEEVTSWWRSQLMWRVFFTSAIVAVVVRTAMGWCKSGKCGHFGSGGFIIWDISGGQEDYSFEELLPMAVIGVIGGLLGALFNQLTRYITYWRRNYLHKKGNRFKIIEVCLISVITSVISFGLPLFRKCSPCPEADPNFPIECPRPPGMYGNYVNFYCGKDKEYNDLATIFFNTQDDAIRNLFSAKTIHEYSAQSLLTFLVMFYTLAVVTFGTAVPAGQFVPGIMIGSTYGRLVGMFVVSFYKKLNIEEGTYALLGAASFLGGSMRMTVSLCVIMVEITNNLKLLPLIMLVLLISKAVGDAFNEGLYEEQARLRGIPLLESRPKYEMRKMQAKEACGNQKVVYFPRVIKVADVVSSLKSNNHNGFPVIDHTRSGETLVIGLVLRSHLLVLLQSKVDFQHSPLPCDTGGGSLPIRHNFSEFVKPASSKGISIHDIHLGADDLEMYIDLAPFVNRSPYIVPEDMSLTKVYNLFRQLGLRHIFVVPRASRVIGMITRKDLLIEETEDPATVELQSTSHPYFSFLFKMLAEIGCITEDMARGMERQRPHYSMVFWLNNIPPVDDVV</sequence>
<dbReference type="InterPro" id="IPR051280">
    <property type="entry name" value="Cl-channel/antiporter"/>
</dbReference>
<dbReference type="InterPro" id="IPR002251">
    <property type="entry name" value="Cl_channel_pln"/>
</dbReference>
<feature type="transmembrane region" description="Helical" evidence="14">
    <location>
        <begin position="524"/>
        <end position="544"/>
    </location>
</feature>
<keyword evidence="11" id="KW-0869">Chloride channel</keyword>
<dbReference type="AlphaFoldDB" id="A0A6A4L6C5"/>
<dbReference type="PANTHER" id="PTHR11689">
    <property type="entry name" value="CHLORIDE CHANNEL PROTEIN CLC FAMILY MEMBER"/>
    <property type="match status" value="1"/>
</dbReference>
<keyword evidence="10 14" id="KW-0472">Membrane</keyword>
<feature type="transmembrane region" description="Helical" evidence="14">
    <location>
        <begin position="691"/>
        <end position="711"/>
    </location>
</feature>
<dbReference type="PRINTS" id="PR01120">
    <property type="entry name" value="CLCHANNELPLT"/>
</dbReference>
<dbReference type="GO" id="GO:0005247">
    <property type="term" value="F:voltage-gated chloride channel activity"/>
    <property type="evidence" value="ECO:0007669"/>
    <property type="project" value="InterPro"/>
</dbReference>
<feature type="non-terminal residue" evidence="17">
    <location>
        <position position="1"/>
    </location>
</feature>
<comment type="similarity">
    <text evidence="2 14">Belongs to the chloride channel (TC 2.A.49) family.</text>
</comment>
<gene>
    <name evidence="17" type="ORF">C3L33_14921</name>
</gene>
<dbReference type="PRINTS" id="PR00762">
    <property type="entry name" value="CLCHANNEL"/>
</dbReference>
<evidence type="ECO:0000256" key="14">
    <source>
        <dbReference type="RuleBase" id="RU361221"/>
    </source>
</evidence>
<feature type="transmembrane region" description="Helical" evidence="14">
    <location>
        <begin position="781"/>
        <end position="799"/>
    </location>
</feature>
<dbReference type="PROSITE" id="PS51371">
    <property type="entry name" value="CBS"/>
    <property type="match status" value="1"/>
</dbReference>
<proteinExistence type="inferred from homology"/>
<comment type="subcellular location">
    <subcellularLocation>
        <location evidence="1 14">Membrane</location>
        <topology evidence="1 14">Multi-pass membrane protein</topology>
    </subcellularLocation>
</comment>
<feature type="transmembrane region" description="Helical" evidence="14">
    <location>
        <begin position="650"/>
        <end position="671"/>
    </location>
</feature>
<feature type="transmembrane region" description="Helical" evidence="14">
    <location>
        <begin position="869"/>
        <end position="887"/>
    </location>
</feature>
<dbReference type="InterPro" id="IPR046342">
    <property type="entry name" value="CBS_dom_sf"/>
</dbReference>
<dbReference type="FunFam" id="3.10.580.10:FF:000047">
    <property type="entry name" value="Chloride channel protein"/>
    <property type="match status" value="1"/>
</dbReference>
<feature type="domain" description="CBS" evidence="16">
    <location>
        <begin position="1036"/>
        <end position="1093"/>
    </location>
</feature>
<keyword evidence="8 14" id="KW-0406">Ion transport</keyword>
<feature type="transmembrane region" description="Helical" evidence="14">
    <location>
        <begin position="598"/>
        <end position="617"/>
    </location>
</feature>
<evidence type="ECO:0000256" key="9">
    <source>
        <dbReference type="ARBA" id="ARBA00023122"/>
    </source>
</evidence>
<dbReference type="InterPro" id="IPR001807">
    <property type="entry name" value="ClC"/>
</dbReference>
<feature type="region of interest" description="Disordered" evidence="15">
    <location>
        <begin position="62"/>
        <end position="89"/>
    </location>
</feature>
<dbReference type="Pfam" id="PF00654">
    <property type="entry name" value="Voltage_CLC"/>
    <property type="match status" value="1"/>
</dbReference>
<accession>A0A6A4L6C5</accession>
<dbReference type="Pfam" id="PF00571">
    <property type="entry name" value="CBS"/>
    <property type="match status" value="1"/>
</dbReference>
<keyword evidence="12 14" id="KW-0868">Chloride</keyword>
<evidence type="ECO:0000256" key="10">
    <source>
        <dbReference type="ARBA" id="ARBA00023136"/>
    </source>
</evidence>
<evidence type="ECO:0000256" key="4">
    <source>
        <dbReference type="ARBA" id="ARBA00022692"/>
    </source>
</evidence>
<feature type="transmembrane region" description="Helical" evidence="14">
    <location>
        <begin position="805"/>
        <end position="827"/>
    </location>
</feature>
<organism evidence="17 18">
    <name type="scientific">Rhododendron williamsianum</name>
    <dbReference type="NCBI Taxonomy" id="262921"/>
    <lineage>
        <taxon>Eukaryota</taxon>
        <taxon>Viridiplantae</taxon>
        <taxon>Streptophyta</taxon>
        <taxon>Embryophyta</taxon>
        <taxon>Tracheophyta</taxon>
        <taxon>Spermatophyta</taxon>
        <taxon>Magnoliopsida</taxon>
        <taxon>eudicotyledons</taxon>
        <taxon>Gunneridae</taxon>
        <taxon>Pentapetalae</taxon>
        <taxon>asterids</taxon>
        <taxon>Ericales</taxon>
        <taxon>Ericaceae</taxon>
        <taxon>Ericoideae</taxon>
        <taxon>Rhodoreae</taxon>
        <taxon>Rhododendron</taxon>
    </lineage>
</organism>
<evidence type="ECO:0000256" key="5">
    <source>
        <dbReference type="ARBA" id="ARBA00022737"/>
    </source>
</evidence>